<evidence type="ECO:0000256" key="2">
    <source>
        <dbReference type="ARBA" id="ARBA00022771"/>
    </source>
</evidence>
<keyword evidence="8" id="KW-1185">Reference proteome</keyword>
<keyword evidence="2 4" id="KW-0863">Zinc-finger</keyword>
<feature type="compositionally biased region" description="Basic and acidic residues" evidence="5">
    <location>
        <begin position="29"/>
        <end position="45"/>
    </location>
</feature>
<sequence length="514" mass="58673">MKAGLSDLPDVQTRLLDWIRETDLRAKRRNDPSLPLDPDRYRGQPDSHFQSNPDILQEVGLARRIACFNHHQLSCALEIVLAEGFESTWITLGAEEQTKHFIVAFQKLEDHPNHSTGFLQNIKMDIPELCLDELLGPSRDGMGFVRLLGLFLLANNQEPPKQPFIVQNDRFDALIGAFSDHQPILNRKVFMEYRRMERTRYIAVFLGMVISSWQGHDPVIESLAHEHTETRSKLESLKGEACLKKWVERQKEMKLFCDACFKTEDKTKNGKMSVCAPCKVVGRDVRYCDRACQKDAWKAHKRSCGKSLEAGSMFEDILFHETYTRPDIPPATPDHRRSADLMRQIRLLNDNTPVDYFVLDAVPGQNAGIILNYVDSAATFIVIRGYAMSNVGLLAEAALFYIYRVLQTTSDTYDEEALRNQLRKEYGATFDNVLAALERGHPQPFEREVSREDVDKAIGHLKTLGRFKEQLKNYVSGAGETIRFTVRVCIVSCCVWTCTDGGTRRDLMRKFDSS</sequence>
<dbReference type="GO" id="GO:0008270">
    <property type="term" value="F:zinc ion binding"/>
    <property type="evidence" value="ECO:0007669"/>
    <property type="project" value="UniProtKB-KW"/>
</dbReference>
<dbReference type="Gene3D" id="6.10.140.2220">
    <property type="match status" value="1"/>
</dbReference>
<evidence type="ECO:0000313" key="7">
    <source>
        <dbReference type="EMBL" id="KAJ7638166.1"/>
    </source>
</evidence>
<dbReference type="InterPro" id="IPR002893">
    <property type="entry name" value="Znf_MYND"/>
</dbReference>
<evidence type="ECO:0000259" key="6">
    <source>
        <dbReference type="PROSITE" id="PS50865"/>
    </source>
</evidence>
<evidence type="ECO:0000256" key="1">
    <source>
        <dbReference type="ARBA" id="ARBA00022723"/>
    </source>
</evidence>
<feature type="domain" description="MYND-type" evidence="6">
    <location>
        <begin position="257"/>
        <end position="304"/>
    </location>
</feature>
<dbReference type="SUPFAM" id="SSF144232">
    <property type="entry name" value="HIT/MYND zinc finger-like"/>
    <property type="match status" value="1"/>
</dbReference>
<dbReference type="PROSITE" id="PS50865">
    <property type="entry name" value="ZF_MYND_2"/>
    <property type="match status" value="1"/>
</dbReference>
<dbReference type="AlphaFoldDB" id="A0AAD7C3F4"/>
<keyword evidence="3" id="KW-0862">Zinc</keyword>
<keyword evidence="1" id="KW-0479">Metal-binding</keyword>
<name>A0AAD7C3F4_9AGAR</name>
<dbReference type="EMBL" id="JARKIF010000005">
    <property type="protein sequence ID" value="KAJ7638166.1"/>
    <property type="molecule type" value="Genomic_DNA"/>
</dbReference>
<comment type="caution">
    <text evidence="7">The sequence shown here is derived from an EMBL/GenBank/DDBJ whole genome shotgun (WGS) entry which is preliminary data.</text>
</comment>
<organism evidence="7 8">
    <name type="scientific">Roridomyces roridus</name>
    <dbReference type="NCBI Taxonomy" id="1738132"/>
    <lineage>
        <taxon>Eukaryota</taxon>
        <taxon>Fungi</taxon>
        <taxon>Dikarya</taxon>
        <taxon>Basidiomycota</taxon>
        <taxon>Agaricomycotina</taxon>
        <taxon>Agaricomycetes</taxon>
        <taxon>Agaricomycetidae</taxon>
        <taxon>Agaricales</taxon>
        <taxon>Marasmiineae</taxon>
        <taxon>Mycenaceae</taxon>
        <taxon>Roridomyces</taxon>
    </lineage>
</organism>
<dbReference type="Pfam" id="PF01753">
    <property type="entry name" value="zf-MYND"/>
    <property type="match status" value="1"/>
</dbReference>
<evidence type="ECO:0000313" key="8">
    <source>
        <dbReference type="Proteomes" id="UP001221142"/>
    </source>
</evidence>
<dbReference type="Proteomes" id="UP001221142">
    <property type="component" value="Unassembled WGS sequence"/>
</dbReference>
<evidence type="ECO:0000256" key="4">
    <source>
        <dbReference type="PROSITE-ProRule" id="PRU00134"/>
    </source>
</evidence>
<protein>
    <recommendedName>
        <fullName evidence="6">MYND-type domain-containing protein</fullName>
    </recommendedName>
</protein>
<gene>
    <name evidence="7" type="ORF">FB45DRAFT_740521</name>
</gene>
<feature type="region of interest" description="Disordered" evidence="5">
    <location>
        <begin position="29"/>
        <end position="49"/>
    </location>
</feature>
<reference evidence="7" key="1">
    <citation type="submission" date="2023-03" db="EMBL/GenBank/DDBJ databases">
        <title>Massive genome expansion in bonnet fungi (Mycena s.s.) driven by repeated elements and novel gene families across ecological guilds.</title>
        <authorList>
            <consortium name="Lawrence Berkeley National Laboratory"/>
            <person name="Harder C.B."/>
            <person name="Miyauchi S."/>
            <person name="Viragh M."/>
            <person name="Kuo A."/>
            <person name="Thoen E."/>
            <person name="Andreopoulos B."/>
            <person name="Lu D."/>
            <person name="Skrede I."/>
            <person name="Drula E."/>
            <person name="Henrissat B."/>
            <person name="Morin E."/>
            <person name="Kohler A."/>
            <person name="Barry K."/>
            <person name="LaButti K."/>
            <person name="Morin E."/>
            <person name="Salamov A."/>
            <person name="Lipzen A."/>
            <person name="Mereny Z."/>
            <person name="Hegedus B."/>
            <person name="Baldrian P."/>
            <person name="Stursova M."/>
            <person name="Weitz H."/>
            <person name="Taylor A."/>
            <person name="Grigoriev I.V."/>
            <person name="Nagy L.G."/>
            <person name="Martin F."/>
            <person name="Kauserud H."/>
        </authorList>
    </citation>
    <scope>NUCLEOTIDE SEQUENCE</scope>
    <source>
        <strain evidence="7">9284</strain>
    </source>
</reference>
<evidence type="ECO:0000256" key="3">
    <source>
        <dbReference type="ARBA" id="ARBA00022833"/>
    </source>
</evidence>
<proteinExistence type="predicted"/>
<evidence type="ECO:0000256" key="5">
    <source>
        <dbReference type="SAM" id="MobiDB-lite"/>
    </source>
</evidence>
<accession>A0AAD7C3F4</accession>